<proteinExistence type="predicted"/>
<gene>
    <name evidence="2" type="ORF">NQ315_013826</name>
</gene>
<comment type="caution">
    <text evidence="2">The sequence shown here is derived from an EMBL/GenBank/DDBJ whole genome shotgun (WGS) entry which is preliminary data.</text>
</comment>
<dbReference type="Pfam" id="PF16087">
    <property type="entry name" value="DUF4817"/>
    <property type="match status" value="1"/>
</dbReference>
<dbReference type="Gene3D" id="3.30.420.10">
    <property type="entry name" value="Ribonuclease H-like superfamily/Ribonuclease H"/>
    <property type="match status" value="1"/>
</dbReference>
<accession>A0AAV8V6C1</accession>
<sequence length="234" mass="27743">MFSQSEKVDMLLIFGECHKNSRNAAELYAQRYPNRQHPVHQYFSYLENRFRQDGNRDAEEKFIINEETEINVIALVEVDKTVSLRKIAQELQISHESARKILKKHGYKAFKYQLHQHLYADDGDRQVVSCDWLLQNHRGDPNFINIILFSDESRFTNNGMFNKQNTRYWAQQSQHEMREGNFQERFGVNVWAGVVGNRIIGPKLSQKFKDSDLSLELEPRVKYKLRIHKKVKKL</sequence>
<dbReference type="InterPro" id="IPR032135">
    <property type="entry name" value="DUF4817"/>
</dbReference>
<name>A0AAV8V6C1_9CUCU</name>
<dbReference type="PANTHER" id="PTHR47326">
    <property type="entry name" value="TRANSPOSABLE ELEMENT TC3 TRANSPOSASE-LIKE PROTEIN"/>
    <property type="match status" value="1"/>
</dbReference>
<dbReference type="PANTHER" id="PTHR47326:SF1">
    <property type="entry name" value="HTH PSQ-TYPE DOMAIN-CONTAINING PROTEIN"/>
    <property type="match status" value="1"/>
</dbReference>
<dbReference type="InterPro" id="IPR036397">
    <property type="entry name" value="RNaseH_sf"/>
</dbReference>
<dbReference type="Proteomes" id="UP001159042">
    <property type="component" value="Unassembled WGS sequence"/>
</dbReference>
<dbReference type="EMBL" id="JANEYG010000427">
    <property type="protein sequence ID" value="KAJ8909735.1"/>
    <property type="molecule type" value="Genomic_DNA"/>
</dbReference>
<feature type="domain" description="DUF4817" evidence="1">
    <location>
        <begin position="5"/>
        <end position="54"/>
    </location>
</feature>
<organism evidence="2 3">
    <name type="scientific">Exocentrus adspersus</name>
    <dbReference type="NCBI Taxonomy" id="1586481"/>
    <lineage>
        <taxon>Eukaryota</taxon>
        <taxon>Metazoa</taxon>
        <taxon>Ecdysozoa</taxon>
        <taxon>Arthropoda</taxon>
        <taxon>Hexapoda</taxon>
        <taxon>Insecta</taxon>
        <taxon>Pterygota</taxon>
        <taxon>Neoptera</taxon>
        <taxon>Endopterygota</taxon>
        <taxon>Coleoptera</taxon>
        <taxon>Polyphaga</taxon>
        <taxon>Cucujiformia</taxon>
        <taxon>Chrysomeloidea</taxon>
        <taxon>Cerambycidae</taxon>
        <taxon>Lamiinae</taxon>
        <taxon>Acanthocinini</taxon>
        <taxon>Exocentrus</taxon>
    </lineage>
</organism>
<reference evidence="2 3" key="1">
    <citation type="journal article" date="2023" name="Insect Mol. Biol.">
        <title>Genome sequencing provides insights into the evolution of gene families encoding plant cell wall-degrading enzymes in longhorned beetles.</title>
        <authorList>
            <person name="Shin N.R."/>
            <person name="Okamura Y."/>
            <person name="Kirsch R."/>
            <person name="Pauchet Y."/>
        </authorList>
    </citation>
    <scope>NUCLEOTIDE SEQUENCE [LARGE SCALE GENOMIC DNA]</scope>
    <source>
        <strain evidence="2">EAD_L_NR</strain>
    </source>
</reference>
<dbReference type="GO" id="GO:0003676">
    <property type="term" value="F:nucleic acid binding"/>
    <property type="evidence" value="ECO:0007669"/>
    <property type="project" value="InterPro"/>
</dbReference>
<evidence type="ECO:0000313" key="3">
    <source>
        <dbReference type="Proteomes" id="UP001159042"/>
    </source>
</evidence>
<protein>
    <recommendedName>
        <fullName evidence="1">DUF4817 domain-containing protein</fullName>
    </recommendedName>
</protein>
<keyword evidence="3" id="KW-1185">Reference proteome</keyword>
<evidence type="ECO:0000259" key="1">
    <source>
        <dbReference type="Pfam" id="PF16087"/>
    </source>
</evidence>
<evidence type="ECO:0000313" key="2">
    <source>
        <dbReference type="EMBL" id="KAJ8909735.1"/>
    </source>
</evidence>
<dbReference type="AlphaFoldDB" id="A0AAV8V6C1"/>